<dbReference type="GO" id="GO:0046982">
    <property type="term" value="F:protein heterodimerization activity"/>
    <property type="evidence" value="ECO:0007669"/>
    <property type="project" value="InterPro"/>
</dbReference>
<comment type="caution">
    <text evidence="2">The sequence shown here is derived from an EMBL/GenBank/DDBJ whole genome shotgun (WGS) entry which is preliminary data.</text>
</comment>
<dbReference type="GO" id="GO:0000786">
    <property type="term" value="C:nucleosome"/>
    <property type="evidence" value="ECO:0007669"/>
    <property type="project" value="InterPro"/>
</dbReference>
<dbReference type="InterPro" id="IPR009072">
    <property type="entry name" value="Histone-fold"/>
</dbReference>
<dbReference type="OrthoDB" id="9396507at2759"/>
<feature type="non-terminal residue" evidence="2">
    <location>
        <position position="1"/>
    </location>
</feature>
<dbReference type="GO" id="GO:0003677">
    <property type="term" value="F:DNA binding"/>
    <property type="evidence" value="ECO:0007669"/>
    <property type="project" value="InterPro"/>
</dbReference>
<protein>
    <submittedName>
        <fullName evidence="2">H3 protein</fullName>
    </submittedName>
</protein>
<dbReference type="PRINTS" id="PR00622">
    <property type="entry name" value="HISTONEH3"/>
</dbReference>
<organism evidence="2 3">
    <name type="scientific">Brachypteracias leptosomus</name>
    <name type="common">short-legged ground-roller</name>
    <dbReference type="NCBI Taxonomy" id="135165"/>
    <lineage>
        <taxon>Eukaryota</taxon>
        <taxon>Metazoa</taxon>
        <taxon>Chordata</taxon>
        <taxon>Craniata</taxon>
        <taxon>Vertebrata</taxon>
        <taxon>Euteleostomi</taxon>
        <taxon>Archelosauria</taxon>
        <taxon>Archosauria</taxon>
        <taxon>Dinosauria</taxon>
        <taxon>Saurischia</taxon>
        <taxon>Theropoda</taxon>
        <taxon>Coelurosauria</taxon>
        <taxon>Aves</taxon>
        <taxon>Neognathae</taxon>
        <taxon>Neoaves</taxon>
        <taxon>Telluraves</taxon>
        <taxon>Coraciimorphae</taxon>
        <taxon>Coraciiformes</taxon>
        <taxon>Brachypteraciidae</taxon>
        <taxon>Brachypteracias</taxon>
    </lineage>
</organism>
<accession>A0A7L2W0R2</accession>
<proteinExistence type="inferred from homology"/>
<dbReference type="InterPro" id="IPR000164">
    <property type="entry name" value="Histone_H3/CENP-A"/>
</dbReference>
<name>A0A7L2W0R2_9AVES</name>
<comment type="similarity">
    <text evidence="1">Belongs to the histone H3 family.</text>
</comment>
<dbReference type="SUPFAM" id="SSF47113">
    <property type="entry name" value="Histone-fold"/>
    <property type="match status" value="1"/>
</dbReference>
<dbReference type="AlphaFoldDB" id="A0A7L2W0R2"/>
<keyword evidence="3" id="KW-1185">Reference proteome</keyword>
<dbReference type="EMBL" id="VYZX01029629">
    <property type="protein sequence ID" value="NXS62537.1"/>
    <property type="molecule type" value="Genomic_DNA"/>
</dbReference>
<feature type="non-terminal residue" evidence="2">
    <location>
        <position position="92"/>
    </location>
</feature>
<dbReference type="Proteomes" id="UP000520535">
    <property type="component" value="Unassembled WGS sequence"/>
</dbReference>
<dbReference type="Gene3D" id="1.10.20.10">
    <property type="entry name" value="Histone, subunit A"/>
    <property type="match status" value="1"/>
</dbReference>
<gene>
    <name evidence="2" type="primary">Hht1</name>
    <name evidence="2" type="ORF">BRALEP_R14719</name>
</gene>
<dbReference type="SMART" id="SM00428">
    <property type="entry name" value="H3"/>
    <property type="match status" value="1"/>
</dbReference>
<reference evidence="2 3" key="1">
    <citation type="submission" date="2019-09" db="EMBL/GenBank/DDBJ databases">
        <title>Bird 10,000 Genomes (B10K) Project - Family phase.</title>
        <authorList>
            <person name="Zhang G."/>
        </authorList>
    </citation>
    <scope>NUCLEOTIDE SEQUENCE [LARGE SCALE GENOMIC DNA]</scope>
    <source>
        <strain evidence="2">B10K-DU-012-52</strain>
    </source>
</reference>
<dbReference type="GO" id="GO:0030527">
    <property type="term" value="F:structural constituent of chromatin"/>
    <property type="evidence" value="ECO:0007669"/>
    <property type="project" value="InterPro"/>
</dbReference>
<evidence type="ECO:0000313" key="3">
    <source>
        <dbReference type="Proteomes" id="UP000520535"/>
    </source>
</evidence>
<evidence type="ECO:0000313" key="2">
    <source>
        <dbReference type="EMBL" id="NXS62537.1"/>
    </source>
</evidence>
<sequence>RAPPLWKKLRLRRRKPRGAFSAAAFHRLLGGFAGGPRRVGVQGPAVAALREGCEGHLLVLLEEWGLCALHAGRASLRAADLRLVRCLRGGGG</sequence>
<evidence type="ECO:0000256" key="1">
    <source>
        <dbReference type="ARBA" id="ARBA00010343"/>
    </source>
</evidence>